<dbReference type="PANTHER" id="PTHR11081:SF65">
    <property type="entry name" value="DNA DAMAGE-INDUCIBLE PROTEIN DIN7-RELATED"/>
    <property type="match status" value="1"/>
</dbReference>
<dbReference type="InterPro" id="IPR006086">
    <property type="entry name" value="XPG-I_dom"/>
</dbReference>
<dbReference type="InterPro" id="IPR036279">
    <property type="entry name" value="5-3_exonuclease_C_sf"/>
</dbReference>
<dbReference type="InterPro" id="IPR006084">
    <property type="entry name" value="XPG/Rad2"/>
</dbReference>
<dbReference type="PANTHER" id="PTHR11081">
    <property type="entry name" value="FLAP ENDONUCLEASE FAMILY MEMBER"/>
    <property type="match status" value="1"/>
</dbReference>
<feature type="compositionally biased region" description="Low complexity" evidence="10">
    <location>
        <begin position="581"/>
        <end position="592"/>
    </location>
</feature>
<evidence type="ECO:0000256" key="7">
    <source>
        <dbReference type="ARBA" id="ARBA00022842"/>
    </source>
</evidence>
<gene>
    <name evidence="13" type="ORF">SAMEA4029009_CIC11G00000004044</name>
</gene>
<keyword evidence="4" id="KW-0479">Metal-binding</keyword>
<keyword evidence="5" id="KW-0227">DNA damage</keyword>
<keyword evidence="8" id="KW-0234">DNA repair</keyword>
<feature type="region of interest" description="Disordered" evidence="10">
    <location>
        <begin position="578"/>
        <end position="602"/>
    </location>
</feature>
<keyword evidence="3" id="KW-0540">Nuclease</keyword>
<dbReference type="GO" id="GO:0046872">
    <property type="term" value="F:metal ion binding"/>
    <property type="evidence" value="ECO:0007669"/>
    <property type="project" value="UniProtKB-KW"/>
</dbReference>
<keyword evidence="9" id="KW-0539">Nucleus</keyword>
<dbReference type="Gene3D" id="1.10.150.20">
    <property type="entry name" value="5' to 3' exonuclease, C-terminal subdomain"/>
    <property type="match status" value="1"/>
</dbReference>
<dbReference type="GO" id="GO:0017108">
    <property type="term" value="F:5'-flap endonuclease activity"/>
    <property type="evidence" value="ECO:0007669"/>
    <property type="project" value="TreeGrafter"/>
</dbReference>
<dbReference type="SMART" id="SM00279">
    <property type="entry name" value="HhH2"/>
    <property type="match status" value="1"/>
</dbReference>
<sequence length="642" mass="71948">MGVTGLLQQIKDIQEPISLSKYKGKTLAVDTYGWLHRGLILCAQDLCTDAPTRGYVTSVMKKVDMLRHFGVEPYMVFDGSPLPTKEGTHLERKQKREKAREEATNLMKKGNRKLAWKEFMKAAAVTPEMAKSVMVELDRKHVKYVVAPYEADPQMVYLEKLGLVDGILSEDSDLLVFGCTKLITKLNDYGECIEIDRNNLVQLKRMPYLATFTPAQWRLIAILSGCDYTKGIPGVGLKTAFNIVQKLGSLDKIVASLKADNKIVPDDFMEEALRADLAFQYQKVFDPLERVLRTLNDYSDSLDIEMEFVELCCGRTLEKDLHAGICTGKVHPESHGMLISREQNLLVKKSNSMIARRPSLSKDTATKSQSFGPSKSIESYFKVEKSVKITNAPKLDFASSKRINDGRTKLSPTSKKLRSIETQKVSNATSKFFSQNSTISIQQPAQALSPKDSSFLTGDSEVPESSPVKIEDFKITTMIDEDLKDTNYLTDMDDECVEDSLKQSMMDPPILTSTKSLCKEEMSDDGYENDIDESPVKRKKIGILWREKFLMDSNVLGELLGNAVAFKKDIQAKISREITDSSLSPSTPTNSSEELKVVESDSQVKSLQREDYILSESEDDLVTSVTAPPSTTLKLLRFAFTR</sequence>
<evidence type="ECO:0000256" key="5">
    <source>
        <dbReference type="ARBA" id="ARBA00022763"/>
    </source>
</evidence>
<dbReference type="SUPFAM" id="SSF47807">
    <property type="entry name" value="5' to 3' exonuclease, C-terminal subdomain"/>
    <property type="match status" value="1"/>
</dbReference>
<dbReference type="GO" id="GO:0006281">
    <property type="term" value="P:DNA repair"/>
    <property type="evidence" value="ECO:0007669"/>
    <property type="project" value="UniProtKB-KW"/>
</dbReference>
<dbReference type="FunFam" id="1.10.150.20:FF:000011">
    <property type="entry name" value="exonuclease 1"/>
    <property type="match status" value="1"/>
</dbReference>
<dbReference type="GO" id="GO:0003677">
    <property type="term" value="F:DNA binding"/>
    <property type="evidence" value="ECO:0007669"/>
    <property type="project" value="InterPro"/>
</dbReference>
<dbReference type="FunFam" id="3.40.50.1010:FF:000002">
    <property type="entry name" value="Exonuclease 1, putative"/>
    <property type="match status" value="1"/>
</dbReference>
<feature type="compositionally biased region" description="Polar residues" evidence="10">
    <location>
        <begin position="442"/>
        <end position="457"/>
    </location>
</feature>
<evidence type="ECO:0000256" key="8">
    <source>
        <dbReference type="ARBA" id="ARBA00023204"/>
    </source>
</evidence>
<dbReference type="AlphaFoldDB" id="A0A1L0BYF9"/>
<evidence type="ECO:0000256" key="3">
    <source>
        <dbReference type="ARBA" id="ARBA00022722"/>
    </source>
</evidence>
<comment type="subcellular location">
    <subcellularLocation>
        <location evidence="2">Nucleus</location>
    </subcellularLocation>
</comment>
<feature type="region of interest" description="Disordered" evidence="10">
    <location>
        <begin position="442"/>
        <end position="463"/>
    </location>
</feature>
<keyword evidence="6" id="KW-0378">Hydrolase</keyword>
<dbReference type="InterPro" id="IPR006085">
    <property type="entry name" value="XPG_DNA_repair_N"/>
</dbReference>
<accession>A0A1L0BYF9</accession>
<protein>
    <submittedName>
        <fullName evidence="13">CIC11C00000004044</fullName>
    </submittedName>
</protein>
<comment type="cofactor">
    <cofactor evidence="1">
        <name>Mg(2+)</name>
        <dbReference type="ChEBI" id="CHEBI:18420"/>
    </cofactor>
</comment>
<feature type="domain" description="XPG-I" evidence="11">
    <location>
        <begin position="138"/>
        <end position="208"/>
    </location>
</feature>
<name>A0A1L0BYF9_9ASCO</name>
<dbReference type="Pfam" id="PF00752">
    <property type="entry name" value="XPG_N"/>
    <property type="match status" value="1"/>
</dbReference>
<keyword evidence="7" id="KW-0460">Magnesium</keyword>
<dbReference type="SMART" id="SM00485">
    <property type="entry name" value="XPGN"/>
    <property type="match status" value="1"/>
</dbReference>
<dbReference type="InterPro" id="IPR029060">
    <property type="entry name" value="PIN-like_dom_sf"/>
</dbReference>
<evidence type="ECO:0000256" key="4">
    <source>
        <dbReference type="ARBA" id="ARBA00022723"/>
    </source>
</evidence>
<evidence type="ECO:0000256" key="2">
    <source>
        <dbReference type="ARBA" id="ARBA00004123"/>
    </source>
</evidence>
<evidence type="ECO:0000256" key="10">
    <source>
        <dbReference type="SAM" id="MobiDB-lite"/>
    </source>
</evidence>
<dbReference type="InterPro" id="IPR008918">
    <property type="entry name" value="HhH2"/>
</dbReference>
<feature type="domain" description="XPG N-terminal" evidence="12">
    <location>
        <begin position="1"/>
        <end position="99"/>
    </location>
</feature>
<dbReference type="PRINTS" id="PR00853">
    <property type="entry name" value="XPGRADSUPER"/>
</dbReference>
<dbReference type="EMBL" id="LT635767">
    <property type="protein sequence ID" value="SGZ56369.1"/>
    <property type="molecule type" value="Genomic_DNA"/>
</dbReference>
<evidence type="ECO:0000259" key="11">
    <source>
        <dbReference type="SMART" id="SM00484"/>
    </source>
</evidence>
<dbReference type="Proteomes" id="UP000182259">
    <property type="component" value="Chromosome IV"/>
</dbReference>
<evidence type="ECO:0000313" key="14">
    <source>
        <dbReference type="Proteomes" id="UP000182259"/>
    </source>
</evidence>
<organism evidence="13 14">
    <name type="scientific">Sungouiella intermedia</name>
    <dbReference type="NCBI Taxonomy" id="45354"/>
    <lineage>
        <taxon>Eukaryota</taxon>
        <taxon>Fungi</taxon>
        <taxon>Dikarya</taxon>
        <taxon>Ascomycota</taxon>
        <taxon>Saccharomycotina</taxon>
        <taxon>Pichiomycetes</taxon>
        <taxon>Metschnikowiaceae</taxon>
        <taxon>Sungouiella</taxon>
    </lineage>
</organism>
<evidence type="ECO:0000256" key="9">
    <source>
        <dbReference type="ARBA" id="ARBA00023242"/>
    </source>
</evidence>
<dbReference type="InterPro" id="IPR044752">
    <property type="entry name" value="PIN-like_EXO1"/>
</dbReference>
<dbReference type="Gene3D" id="3.40.50.1010">
    <property type="entry name" value="5'-nuclease"/>
    <property type="match status" value="1"/>
</dbReference>
<dbReference type="CDD" id="cd09857">
    <property type="entry name" value="PIN_EXO1"/>
    <property type="match status" value="1"/>
</dbReference>
<evidence type="ECO:0000259" key="12">
    <source>
        <dbReference type="SMART" id="SM00485"/>
    </source>
</evidence>
<dbReference type="SUPFAM" id="SSF88723">
    <property type="entry name" value="PIN domain-like"/>
    <property type="match status" value="1"/>
</dbReference>
<dbReference type="SMART" id="SM00484">
    <property type="entry name" value="XPGI"/>
    <property type="match status" value="1"/>
</dbReference>
<evidence type="ECO:0000256" key="1">
    <source>
        <dbReference type="ARBA" id="ARBA00001946"/>
    </source>
</evidence>
<evidence type="ECO:0000313" key="13">
    <source>
        <dbReference type="EMBL" id="SGZ56369.1"/>
    </source>
</evidence>
<evidence type="ECO:0000256" key="6">
    <source>
        <dbReference type="ARBA" id="ARBA00022801"/>
    </source>
</evidence>
<dbReference type="GO" id="GO:0008409">
    <property type="term" value="F:5'-3' exonuclease activity"/>
    <property type="evidence" value="ECO:0007669"/>
    <property type="project" value="UniProtKB-ARBA"/>
</dbReference>
<reference evidence="13 14" key="1">
    <citation type="submission" date="2016-10" db="EMBL/GenBank/DDBJ databases">
        <authorList>
            <person name="de Groot N.N."/>
        </authorList>
    </citation>
    <scope>NUCLEOTIDE SEQUENCE [LARGE SCALE GENOMIC DNA]</scope>
    <source>
        <strain evidence="13 14">PYCC 4715</strain>
    </source>
</reference>
<proteinExistence type="predicted"/>
<dbReference type="Pfam" id="PF00867">
    <property type="entry name" value="XPG_I"/>
    <property type="match status" value="1"/>
</dbReference>
<dbReference type="GO" id="GO:0005634">
    <property type="term" value="C:nucleus"/>
    <property type="evidence" value="ECO:0007669"/>
    <property type="project" value="UniProtKB-SubCell"/>
</dbReference>